<dbReference type="PANTHER" id="PTHR34107">
    <property type="entry name" value="SLL0198 PROTEIN-RELATED"/>
    <property type="match status" value="1"/>
</dbReference>
<evidence type="ECO:0000259" key="1">
    <source>
        <dbReference type="Pfam" id="PF05685"/>
    </source>
</evidence>
<feature type="domain" description="Putative restriction endonuclease" evidence="1">
    <location>
        <begin position="16"/>
        <end position="179"/>
    </location>
</feature>
<dbReference type="EMBL" id="CP002546">
    <property type="protein sequence ID" value="ADY58266.1"/>
    <property type="molecule type" value="Genomic_DNA"/>
</dbReference>
<accession>F0SFB1</accession>
<dbReference type="CDD" id="cd06260">
    <property type="entry name" value="DUF820-like"/>
    <property type="match status" value="1"/>
</dbReference>
<reference evidence="3" key="1">
    <citation type="submission" date="2011-02" db="EMBL/GenBank/DDBJ databases">
        <title>The complete genome of Planctomyces brasiliensis DSM 5305.</title>
        <authorList>
            <person name="Lucas S."/>
            <person name="Copeland A."/>
            <person name="Lapidus A."/>
            <person name="Bruce D."/>
            <person name="Goodwin L."/>
            <person name="Pitluck S."/>
            <person name="Kyrpides N."/>
            <person name="Mavromatis K."/>
            <person name="Pagani I."/>
            <person name="Ivanova N."/>
            <person name="Ovchinnikova G."/>
            <person name="Lu M."/>
            <person name="Detter J.C."/>
            <person name="Han C."/>
            <person name="Land M."/>
            <person name="Hauser L."/>
            <person name="Markowitz V."/>
            <person name="Cheng J.-F."/>
            <person name="Hugenholtz P."/>
            <person name="Woyke T."/>
            <person name="Wu D."/>
            <person name="Tindall B."/>
            <person name="Pomrenke H.G."/>
            <person name="Brambilla E."/>
            <person name="Klenk H.-P."/>
            <person name="Eisen J.A."/>
        </authorList>
    </citation>
    <scope>NUCLEOTIDE SEQUENCE [LARGE SCALE GENOMIC DNA]</scope>
    <source>
        <strain evidence="3">ATCC 49424 / DSM 5305 / JCM 21570 / NBRC 103401 / IFAM 1448</strain>
    </source>
</reference>
<evidence type="ECO:0000313" key="3">
    <source>
        <dbReference type="Proteomes" id="UP000006860"/>
    </source>
</evidence>
<dbReference type="KEGG" id="pbs:Plabr_0639"/>
<organism evidence="2 3">
    <name type="scientific">Rubinisphaera brasiliensis (strain ATCC 49424 / DSM 5305 / JCM 21570 / IAM 15109 / NBRC 103401 / IFAM 1448)</name>
    <name type="common">Planctomyces brasiliensis</name>
    <dbReference type="NCBI Taxonomy" id="756272"/>
    <lineage>
        <taxon>Bacteria</taxon>
        <taxon>Pseudomonadati</taxon>
        <taxon>Planctomycetota</taxon>
        <taxon>Planctomycetia</taxon>
        <taxon>Planctomycetales</taxon>
        <taxon>Planctomycetaceae</taxon>
        <taxon>Rubinisphaera</taxon>
    </lineage>
</organism>
<dbReference type="OrthoDB" id="273336at2"/>
<dbReference type="PANTHER" id="PTHR34107:SF4">
    <property type="entry name" value="SLL1222 PROTEIN"/>
    <property type="match status" value="1"/>
</dbReference>
<dbReference type="Proteomes" id="UP000006860">
    <property type="component" value="Chromosome"/>
</dbReference>
<dbReference type="InterPro" id="IPR011335">
    <property type="entry name" value="Restrct_endonuc-II-like"/>
</dbReference>
<gene>
    <name evidence="2" type="ordered locus">Plabr_0639</name>
</gene>
<dbReference type="SUPFAM" id="SSF52980">
    <property type="entry name" value="Restriction endonuclease-like"/>
    <property type="match status" value="1"/>
</dbReference>
<dbReference type="AlphaFoldDB" id="F0SFB1"/>
<proteinExistence type="predicted"/>
<dbReference type="InterPro" id="IPR012296">
    <property type="entry name" value="Nuclease_put_TT1808"/>
</dbReference>
<sequence length="194" mass="21837">MLDGPLLTAEEFLDSRFDLPESGQWAELHAGKVHLFQPPDLDYGTTVLNLSKVMAQYIQTSGPGYACFDLGMLMQTGPDTIRYPAACYFLTGKRFGETDKEYTDRVPELVIELISTADRRQASGERIDAYHHYGVQSVWLIDPKAESVHACPQTGDRQTFKFGEELTQPDLLPAFACKVEALFAEPEWWASRPK</sequence>
<protein>
    <recommendedName>
        <fullName evidence="1">Putative restriction endonuclease domain-containing protein</fullName>
    </recommendedName>
</protein>
<dbReference type="eggNOG" id="COG4636">
    <property type="taxonomic scope" value="Bacteria"/>
</dbReference>
<dbReference type="InterPro" id="IPR008538">
    <property type="entry name" value="Uma2"/>
</dbReference>
<dbReference type="Pfam" id="PF05685">
    <property type="entry name" value="Uma2"/>
    <property type="match status" value="1"/>
</dbReference>
<dbReference type="Gene3D" id="3.90.1570.10">
    <property type="entry name" value="tt1808, chain A"/>
    <property type="match status" value="1"/>
</dbReference>
<dbReference type="HOGENOM" id="CLU_1401544_0_0_0"/>
<dbReference type="RefSeq" id="WP_013627009.1">
    <property type="nucleotide sequence ID" value="NC_015174.1"/>
</dbReference>
<keyword evidence="3" id="KW-1185">Reference proteome</keyword>
<evidence type="ECO:0000313" key="2">
    <source>
        <dbReference type="EMBL" id="ADY58266.1"/>
    </source>
</evidence>
<dbReference type="STRING" id="756272.Plabr_0639"/>
<name>F0SFB1_RUBBR</name>